<evidence type="ECO:0000313" key="1">
    <source>
        <dbReference type="EMBL" id="SDN72755.1"/>
    </source>
</evidence>
<dbReference type="RefSeq" id="WP_089706075.1">
    <property type="nucleotide sequence ID" value="NZ_FNII01000007.1"/>
</dbReference>
<gene>
    <name evidence="1" type="ORF">SAMN04487951_107228</name>
</gene>
<dbReference type="OrthoDB" id="8549727at2"/>
<dbReference type="STRING" id="416873.SAMN04487951_107228"/>
<proteinExistence type="predicted"/>
<dbReference type="EMBL" id="FNII01000007">
    <property type="protein sequence ID" value="SDN72755.1"/>
    <property type="molecule type" value="Genomic_DNA"/>
</dbReference>
<evidence type="ECO:0000313" key="2">
    <source>
        <dbReference type="Proteomes" id="UP000199677"/>
    </source>
</evidence>
<dbReference type="Pfam" id="PF09720">
    <property type="entry name" value="Unstab_antitox"/>
    <property type="match status" value="1"/>
</dbReference>
<keyword evidence="2" id="KW-1185">Reference proteome</keyword>
<sequence length="74" mass="8331">MNIQELVSEAESLPVEERARVVDVLLRSLNSPEADIDKQWVDVARSRLDDIRAGKVATVSGEQVFANLRARLER</sequence>
<accession>A0A1H0DRG5</accession>
<dbReference type="InterPro" id="IPR013406">
    <property type="entry name" value="CHP02574_addiction_mod"/>
</dbReference>
<dbReference type="NCBIfam" id="TIGR02574">
    <property type="entry name" value="stabl_TIGR02574"/>
    <property type="match status" value="1"/>
</dbReference>
<protein>
    <submittedName>
        <fullName evidence="1">Putative addiction module component, TIGR02574 family</fullName>
    </submittedName>
</protein>
<organism evidence="1 2">
    <name type="scientific">Vreelandella arcis</name>
    <dbReference type="NCBI Taxonomy" id="416873"/>
    <lineage>
        <taxon>Bacteria</taxon>
        <taxon>Pseudomonadati</taxon>
        <taxon>Pseudomonadota</taxon>
        <taxon>Gammaproteobacteria</taxon>
        <taxon>Oceanospirillales</taxon>
        <taxon>Halomonadaceae</taxon>
        <taxon>Vreelandella</taxon>
    </lineage>
</organism>
<dbReference type="Proteomes" id="UP000199677">
    <property type="component" value="Unassembled WGS sequence"/>
</dbReference>
<reference evidence="2" key="1">
    <citation type="submission" date="2016-10" db="EMBL/GenBank/DDBJ databases">
        <authorList>
            <person name="Varghese N."/>
            <person name="Submissions S."/>
        </authorList>
    </citation>
    <scope>NUCLEOTIDE SEQUENCE [LARGE SCALE GENOMIC DNA]</scope>
    <source>
        <strain evidence="2">CGMCC 1.6494</strain>
    </source>
</reference>
<name>A0A1H0DRG5_9GAMM</name>
<dbReference type="AlphaFoldDB" id="A0A1H0DRG5"/>